<accession>A0ABM5V3G8</accession>
<protein>
    <recommendedName>
        <fullName evidence="9">O-antigen/teichoic acid export membrane protein</fullName>
    </recommendedName>
</protein>
<evidence type="ECO:0000256" key="5">
    <source>
        <dbReference type="ARBA" id="ARBA00023136"/>
    </source>
</evidence>
<feature type="transmembrane region" description="Helical" evidence="6">
    <location>
        <begin position="117"/>
        <end position="135"/>
    </location>
</feature>
<evidence type="ECO:0008006" key="9">
    <source>
        <dbReference type="Google" id="ProtNLM"/>
    </source>
</evidence>
<feature type="transmembrane region" description="Helical" evidence="6">
    <location>
        <begin position="332"/>
        <end position="350"/>
    </location>
</feature>
<evidence type="ECO:0000313" key="8">
    <source>
        <dbReference type="Proteomes" id="UP000063429"/>
    </source>
</evidence>
<evidence type="ECO:0000256" key="3">
    <source>
        <dbReference type="ARBA" id="ARBA00022692"/>
    </source>
</evidence>
<evidence type="ECO:0000313" key="7">
    <source>
        <dbReference type="EMBL" id="AKZ64136.1"/>
    </source>
</evidence>
<evidence type="ECO:0000256" key="1">
    <source>
        <dbReference type="ARBA" id="ARBA00004651"/>
    </source>
</evidence>
<comment type="subcellular location">
    <subcellularLocation>
        <location evidence="1">Cell membrane</location>
        <topology evidence="1">Multi-pass membrane protein</topology>
    </subcellularLocation>
</comment>
<gene>
    <name evidence="7" type="ORF">F506_16990</name>
</gene>
<keyword evidence="8" id="KW-1185">Reference proteome</keyword>
<feature type="transmembrane region" description="Helical" evidence="6">
    <location>
        <begin position="45"/>
        <end position="65"/>
    </location>
</feature>
<keyword evidence="3 6" id="KW-0812">Transmembrane</keyword>
<evidence type="ECO:0000256" key="2">
    <source>
        <dbReference type="ARBA" id="ARBA00022475"/>
    </source>
</evidence>
<dbReference type="PANTHER" id="PTHR30250:SF11">
    <property type="entry name" value="O-ANTIGEN TRANSPORTER-RELATED"/>
    <property type="match status" value="1"/>
</dbReference>
<feature type="transmembrane region" description="Helical" evidence="6">
    <location>
        <begin position="362"/>
        <end position="381"/>
    </location>
</feature>
<feature type="transmembrane region" description="Helical" evidence="6">
    <location>
        <begin position="147"/>
        <end position="167"/>
    </location>
</feature>
<feature type="transmembrane region" description="Helical" evidence="6">
    <location>
        <begin position="251"/>
        <end position="272"/>
    </location>
</feature>
<feature type="transmembrane region" description="Helical" evidence="6">
    <location>
        <begin position="173"/>
        <end position="193"/>
    </location>
</feature>
<name>A0ABM5V3G8_9BURK</name>
<dbReference type="InterPro" id="IPR050833">
    <property type="entry name" value="Poly_Biosynth_Transport"/>
</dbReference>
<feature type="transmembrane region" description="Helical" evidence="6">
    <location>
        <begin position="293"/>
        <end position="312"/>
    </location>
</feature>
<sequence length="425" mass="46458">MMLARMLPRALTLFKTAFSVASARFFSIALFALSARHFSQHENGVFIYAITLPQLLIQLGTIGWLNVIRREIARRSEMPANLFKGFVLRSIQIPLLPVLAIGVGLVLFSFLKSDDQSLFLCAAAITVVYAVVAILREYLIALGTPAFSIVASETIPFGFASICIWFFPPAHATGAALLFLLGLLVSCGLQIPVAMRALKPYIKQGRPEYRTRSWIRAGGFSLLGFGGRTVLDRLDTIVLATLAPAVQFAHYNSAQRATVLLMVAPMVLLPVFSPHVSKAFLLNDIPLLRREMLLQTAIVATCVLPLASILILYPDAVMGFLFGEKYTTSNQILGLIVFSQVMFALSLPWSNLTLMSDKESTYGYAHILVLLLVFPIALGMVQAWGAYAIALASLVANTVLFSVFFGLGMYDLMVDEGDAYKGACL</sequence>
<dbReference type="EMBL" id="CP011409">
    <property type="protein sequence ID" value="AKZ64136.1"/>
    <property type="molecule type" value="Genomic_DNA"/>
</dbReference>
<proteinExistence type="predicted"/>
<keyword evidence="2" id="KW-1003">Cell membrane</keyword>
<organism evidence="7 8">
    <name type="scientific">Herbaspirillum hiltneri N3</name>
    <dbReference type="NCBI Taxonomy" id="1262470"/>
    <lineage>
        <taxon>Bacteria</taxon>
        <taxon>Pseudomonadati</taxon>
        <taxon>Pseudomonadota</taxon>
        <taxon>Betaproteobacteria</taxon>
        <taxon>Burkholderiales</taxon>
        <taxon>Oxalobacteraceae</taxon>
        <taxon>Herbaspirillum</taxon>
    </lineage>
</organism>
<dbReference type="Proteomes" id="UP000063429">
    <property type="component" value="Chromosome"/>
</dbReference>
<feature type="transmembrane region" description="Helical" evidence="6">
    <location>
        <begin position="12"/>
        <end position="33"/>
    </location>
</feature>
<keyword evidence="5 6" id="KW-0472">Membrane</keyword>
<feature type="transmembrane region" description="Helical" evidence="6">
    <location>
        <begin position="387"/>
        <end position="407"/>
    </location>
</feature>
<keyword evidence="4 6" id="KW-1133">Transmembrane helix</keyword>
<reference evidence="8" key="1">
    <citation type="journal article" date="2015" name="Genome Announc.">
        <title>Complete Genome Sequence of Herbaspirillum hiltneri N3 (DSM 17495), Isolated from Surface-Sterilized Wheat Roots.</title>
        <authorList>
            <person name="Guizelini D."/>
            <person name="Saizaki P.M."/>
            <person name="Coimbra N.A."/>
            <person name="Weiss V.A."/>
            <person name="Faoro H."/>
            <person name="Sfeir M.Z."/>
            <person name="Baura V.A."/>
            <person name="Monteiro R.A."/>
            <person name="Chubatsu L.S."/>
            <person name="Souza E.M."/>
            <person name="Cruz L.M."/>
            <person name="Pedrosa F.O."/>
            <person name="Raittz R.T."/>
            <person name="Marchaukoski J.N."/>
            <person name="Steffens M.B."/>
        </authorList>
    </citation>
    <scope>NUCLEOTIDE SEQUENCE [LARGE SCALE GENOMIC DNA]</scope>
    <source>
        <strain evidence="8">N3</strain>
    </source>
</reference>
<evidence type="ECO:0000256" key="4">
    <source>
        <dbReference type="ARBA" id="ARBA00022989"/>
    </source>
</evidence>
<feature type="transmembrane region" description="Helical" evidence="6">
    <location>
        <begin position="86"/>
        <end position="111"/>
    </location>
</feature>
<evidence type="ECO:0000256" key="6">
    <source>
        <dbReference type="SAM" id="Phobius"/>
    </source>
</evidence>
<dbReference type="PANTHER" id="PTHR30250">
    <property type="entry name" value="PST FAMILY PREDICTED COLANIC ACID TRANSPORTER"/>
    <property type="match status" value="1"/>
</dbReference>